<evidence type="ECO:0000313" key="2">
    <source>
        <dbReference type="EMBL" id="SVA34044.1"/>
    </source>
</evidence>
<proteinExistence type="predicted"/>
<feature type="compositionally biased region" description="Basic and acidic residues" evidence="1">
    <location>
        <begin position="10"/>
        <end position="36"/>
    </location>
</feature>
<name>A0A381V1E8_9ZZZZ</name>
<sequence length="89" mass="9580">VFGEDCSQVDPERGRRVGRRHEGVKVRGAGPDREARTGSNGQDTTGPDTDRVRRRRRADGATGRKPGTEYRGPPAGPVPSGIGTAERWA</sequence>
<protein>
    <submittedName>
        <fullName evidence="2">Uncharacterized protein</fullName>
    </submittedName>
</protein>
<dbReference type="AlphaFoldDB" id="A0A381V1E8"/>
<gene>
    <name evidence="2" type="ORF">METZ01_LOCUS86898</name>
</gene>
<feature type="non-terminal residue" evidence="2">
    <location>
        <position position="1"/>
    </location>
</feature>
<organism evidence="2">
    <name type="scientific">marine metagenome</name>
    <dbReference type="NCBI Taxonomy" id="408172"/>
    <lineage>
        <taxon>unclassified sequences</taxon>
        <taxon>metagenomes</taxon>
        <taxon>ecological metagenomes</taxon>
    </lineage>
</organism>
<accession>A0A381V1E8</accession>
<dbReference type="EMBL" id="UINC01007564">
    <property type="protein sequence ID" value="SVA34044.1"/>
    <property type="molecule type" value="Genomic_DNA"/>
</dbReference>
<evidence type="ECO:0000256" key="1">
    <source>
        <dbReference type="SAM" id="MobiDB-lite"/>
    </source>
</evidence>
<feature type="region of interest" description="Disordered" evidence="1">
    <location>
        <begin position="1"/>
        <end position="89"/>
    </location>
</feature>
<reference evidence="2" key="1">
    <citation type="submission" date="2018-05" db="EMBL/GenBank/DDBJ databases">
        <authorList>
            <person name="Lanie J.A."/>
            <person name="Ng W.-L."/>
            <person name="Kazmierczak K.M."/>
            <person name="Andrzejewski T.M."/>
            <person name="Davidsen T.M."/>
            <person name="Wayne K.J."/>
            <person name="Tettelin H."/>
            <person name="Glass J.I."/>
            <person name="Rusch D."/>
            <person name="Podicherti R."/>
            <person name="Tsui H.-C.T."/>
            <person name="Winkler M.E."/>
        </authorList>
    </citation>
    <scope>NUCLEOTIDE SEQUENCE</scope>
</reference>